<keyword evidence="2" id="KW-1185">Reference proteome</keyword>
<dbReference type="EMBL" id="CM020620">
    <property type="protein sequence ID" value="KAK1869581.1"/>
    <property type="molecule type" value="Genomic_DNA"/>
</dbReference>
<protein>
    <submittedName>
        <fullName evidence="1">Uncharacterized protein</fullName>
    </submittedName>
</protein>
<evidence type="ECO:0000313" key="2">
    <source>
        <dbReference type="Proteomes" id="UP000798662"/>
    </source>
</evidence>
<evidence type="ECO:0000313" key="1">
    <source>
        <dbReference type="EMBL" id="KAK1869581.1"/>
    </source>
</evidence>
<comment type="caution">
    <text evidence="1">The sequence shown here is derived from an EMBL/GenBank/DDBJ whole genome shotgun (WGS) entry which is preliminary data.</text>
</comment>
<sequence length="160" mass="16288">MLQAGSAEQQQAGPAEQRRAFDQRMNRMCNEVVKTILRGSAEDVAALRDRLVDASADFVTPSAAASLSRVALAPTDVAGGVGESAPSAGAVGEASAAGSPAAPADAGVIFHSCVVSLLDHTLSPAVPSLTGPYARAFEGMVRLVEDAGWQITAPVMKITG</sequence>
<accession>A0ACC3CH46</accession>
<dbReference type="Proteomes" id="UP000798662">
    <property type="component" value="Chromosome 3"/>
</dbReference>
<proteinExistence type="predicted"/>
<reference evidence="1" key="1">
    <citation type="submission" date="2019-11" db="EMBL/GenBank/DDBJ databases">
        <title>Nori genome reveals adaptations in red seaweeds to the harsh intertidal environment.</title>
        <authorList>
            <person name="Wang D."/>
            <person name="Mao Y."/>
        </authorList>
    </citation>
    <scope>NUCLEOTIDE SEQUENCE</scope>
    <source>
        <tissue evidence="1">Gametophyte</tissue>
    </source>
</reference>
<organism evidence="1 2">
    <name type="scientific">Pyropia yezoensis</name>
    <name type="common">Susabi-nori</name>
    <name type="synonym">Porphyra yezoensis</name>
    <dbReference type="NCBI Taxonomy" id="2788"/>
    <lineage>
        <taxon>Eukaryota</taxon>
        <taxon>Rhodophyta</taxon>
        <taxon>Bangiophyceae</taxon>
        <taxon>Bangiales</taxon>
        <taxon>Bangiaceae</taxon>
        <taxon>Pyropia</taxon>
    </lineage>
</organism>
<name>A0ACC3CH46_PYRYE</name>
<gene>
    <name evidence="1" type="ORF">I4F81_012055</name>
</gene>